<evidence type="ECO:0000313" key="2">
    <source>
        <dbReference type="EMBL" id="MFJ2823231.1"/>
    </source>
</evidence>
<protein>
    <recommendedName>
        <fullName evidence="4">Secreted protein</fullName>
    </recommendedName>
</protein>
<evidence type="ECO:0000256" key="1">
    <source>
        <dbReference type="SAM" id="SignalP"/>
    </source>
</evidence>
<proteinExistence type="predicted"/>
<accession>A0ABW8EJ13</accession>
<keyword evidence="3" id="KW-1185">Reference proteome</keyword>
<evidence type="ECO:0008006" key="4">
    <source>
        <dbReference type="Google" id="ProtNLM"/>
    </source>
</evidence>
<keyword evidence="1" id="KW-0732">Signal</keyword>
<dbReference type="EMBL" id="JBIUYY010000008">
    <property type="protein sequence ID" value="MFJ2823231.1"/>
    <property type="molecule type" value="Genomic_DNA"/>
</dbReference>
<comment type="caution">
    <text evidence="2">The sequence shown here is derived from an EMBL/GenBank/DDBJ whole genome shotgun (WGS) entry which is preliminary data.</text>
</comment>
<sequence>MRIIRNVLGSVGAAAALALAITATPAAAAAPAATASVVAPTAAEPSALPLYWSPTDEYFTYESTCDDRGAWYWDNYANVYSWDCRRTSYGYRLWLQKG</sequence>
<reference evidence="2 3" key="1">
    <citation type="submission" date="2024-10" db="EMBL/GenBank/DDBJ databases">
        <title>The Natural Products Discovery Center: Release of the First 8490 Sequenced Strains for Exploring Actinobacteria Biosynthetic Diversity.</title>
        <authorList>
            <person name="Kalkreuter E."/>
            <person name="Kautsar S.A."/>
            <person name="Yang D."/>
            <person name="Bader C.D."/>
            <person name="Teijaro C.N."/>
            <person name="Fluegel L."/>
            <person name="Davis C.M."/>
            <person name="Simpson J.R."/>
            <person name="Lauterbach L."/>
            <person name="Steele A.D."/>
            <person name="Gui C."/>
            <person name="Meng S."/>
            <person name="Li G."/>
            <person name="Viehrig K."/>
            <person name="Ye F."/>
            <person name="Su P."/>
            <person name="Kiefer A.F."/>
            <person name="Nichols A."/>
            <person name="Cepeda A.J."/>
            <person name="Yan W."/>
            <person name="Fan B."/>
            <person name="Jiang Y."/>
            <person name="Adhikari A."/>
            <person name="Zheng C.-J."/>
            <person name="Schuster L."/>
            <person name="Cowan T.M."/>
            <person name="Smanski M.J."/>
            <person name="Chevrette M.G."/>
            <person name="De Carvalho L.P.S."/>
            <person name="Shen B."/>
        </authorList>
    </citation>
    <scope>NUCLEOTIDE SEQUENCE [LARGE SCALE GENOMIC DNA]</scope>
    <source>
        <strain evidence="2 3">NPDC087220</strain>
    </source>
</reference>
<feature type="signal peptide" evidence="1">
    <location>
        <begin position="1"/>
        <end position="28"/>
    </location>
</feature>
<name>A0ABW8EJ13_STRT5</name>
<dbReference type="RefSeq" id="WP_365506685.1">
    <property type="nucleotide sequence ID" value="NZ_JBFANW010000088.1"/>
</dbReference>
<feature type="chain" id="PRO_5045931130" description="Secreted protein" evidence="1">
    <location>
        <begin position="29"/>
        <end position="98"/>
    </location>
</feature>
<organism evidence="2 3">
    <name type="scientific">Streptomyces toxytricini</name>
    <name type="common">Actinomyces toxytricini</name>
    <dbReference type="NCBI Taxonomy" id="67369"/>
    <lineage>
        <taxon>Bacteria</taxon>
        <taxon>Bacillati</taxon>
        <taxon>Actinomycetota</taxon>
        <taxon>Actinomycetes</taxon>
        <taxon>Kitasatosporales</taxon>
        <taxon>Streptomycetaceae</taxon>
        <taxon>Streptomyces</taxon>
    </lineage>
</organism>
<gene>
    <name evidence="2" type="ORF">ACIO7M_19255</name>
</gene>
<evidence type="ECO:0000313" key="3">
    <source>
        <dbReference type="Proteomes" id="UP001617351"/>
    </source>
</evidence>
<dbReference type="Proteomes" id="UP001617351">
    <property type="component" value="Unassembled WGS sequence"/>
</dbReference>